<dbReference type="InterPro" id="IPR037698">
    <property type="entry name" value="UQCC2"/>
</dbReference>
<evidence type="ECO:0000256" key="10">
    <source>
        <dbReference type="ARBA" id="ARBA00032983"/>
    </source>
</evidence>
<dbReference type="InterPro" id="IPR036179">
    <property type="entry name" value="Ig-like_dom_sf"/>
</dbReference>
<dbReference type="InterPro" id="IPR036055">
    <property type="entry name" value="LDL_receptor-like_sf"/>
</dbReference>
<dbReference type="AlphaFoldDB" id="A0A8B6CAG9"/>
<keyword evidence="6" id="KW-0496">Mitochondrion</keyword>
<feature type="domain" description="SRCR" evidence="14">
    <location>
        <begin position="364"/>
        <end position="406"/>
    </location>
</feature>
<evidence type="ECO:0000256" key="8">
    <source>
        <dbReference type="ARBA" id="ARBA00023271"/>
    </source>
</evidence>
<dbReference type="CDD" id="cd00112">
    <property type="entry name" value="LDLa"/>
    <property type="match status" value="1"/>
</dbReference>
<keyword evidence="8" id="KW-1135">Mitochondrion nucleoid</keyword>
<dbReference type="PROSITE" id="PS50287">
    <property type="entry name" value="SRCR_2"/>
    <property type="match status" value="1"/>
</dbReference>
<dbReference type="InterPro" id="IPR007110">
    <property type="entry name" value="Ig-like_dom"/>
</dbReference>
<dbReference type="InterPro" id="IPR002172">
    <property type="entry name" value="LDrepeatLR_classA_rpt"/>
</dbReference>
<sequence length="437" mass="50681">MASRYKLFLRLCSEWPVDISKTDRDLGTYIRKVVGERFKLGEASQIDEKDCKRQYDALQKINTDYYKTKYEITLRKGCTGLSADELHDHLSTQSMEAMSREEGIFTRMKKSLEVENNENKITILAKELRSLRRNVKSKISNLQEDIGTQNNYKQHYRYYEMKKLFKKVNDLKYLTLTLKLDVRQLFYEGLSLETKMKYFVTGKTKTLSNEISELHDIKSTHLSPLTTKAPLQTLDVSLELDKKLTVSCYRTNKKGDEFKTELNPFSHWYHNGNRIASKDRHYAAEYSRDKNVVTLTISKLKYKDTGVLECKDNLSEVFLHINLKVKEPCKDFKCDGRCVDWSRICDKNKDCPRGQDELFCELIADVTDGATSGRGTVVVLLNRMKGWVCYDGWDKSGADVLCRSLGYRFGMIDWASQVQNPVDSNRHSLVMLILTNL</sequence>
<dbReference type="PROSITE" id="PS50068">
    <property type="entry name" value="LDLRA_2"/>
    <property type="match status" value="1"/>
</dbReference>
<dbReference type="OrthoDB" id="6118542at2759"/>
<evidence type="ECO:0000256" key="2">
    <source>
        <dbReference type="ARBA" id="ARBA00022670"/>
    </source>
</evidence>
<dbReference type="Proteomes" id="UP000596742">
    <property type="component" value="Unassembled WGS sequence"/>
</dbReference>
<keyword evidence="2" id="KW-0645">Protease</keyword>
<dbReference type="GO" id="GO:0042645">
    <property type="term" value="C:mitochondrial nucleoid"/>
    <property type="evidence" value="ECO:0007669"/>
    <property type="project" value="UniProtKB-SubCell"/>
</dbReference>
<dbReference type="GO" id="GO:0016020">
    <property type="term" value="C:membrane"/>
    <property type="evidence" value="ECO:0007669"/>
    <property type="project" value="InterPro"/>
</dbReference>
<dbReference type="PROSITE" id="PS50835">
    <property type="entry name" value="IG_LIKE"/>
    <property type="match status" value="1"/>
</dbReference>
<evidence type="ECO:0000259" key="15">
    <source>
        <dbReference type="PROSITE" id="PS50835"/>
    </source>
</evidence>
<dbReference type="GO" id="GO:0008236">
    <property type="term" value="F:serine-type peptidase activity"/>
    <property type="evidence" value="ECO:0007669"/>
    <property type="project" value="UniProtKB-KW"/>
</dbReference>
<comment type="subcellular location">
    <subcellularLocation>
        <location evidence="1">Mitochondrion matrix</location>
        <location evidence="1">Mitochondrion nucleoid</location>
    </subcellularLocation>
</comment>
<keyword evidence="5" id="KW-0809">Transit peptide</keyword>
<keyword evidence="4" id="KW-0720">Serine protease</keyword>
<evidence type="ECO:0000256" key="12">
    <source>
        <dbReference type="PROSITE-ProRule" id="PRU00196"/>
    </source>
</evidence>
<feature type="disulfide bond" evidence="11">
    <location>
        <begin position="345"/>
        <end position="360"/>
    </location>
</feature>
<evidence type="ECO:0000256" key="9">
    <source>
        <dbReference type="ARBA" id="ARBA00031206"/>
    </source>
</evidence>
<keyword evidence="13" id="KW-0175">Coiled coil</keyword>
<name>A0A8B6CAG9_MYTGA</name>
<evidence type="ECO:0000256" key="13">
    <source>
        <dbReference type="SAM" id="Coils"/>
    </source>
</evidence>
<evidence type="ECO:0000256" key="7">
    <source>
        <dbReference type="ARBA" id="ARBA00023157"/>
    </source>
</evidence>
<dbReference type="SUPFAM" id="SSF48726">
    <property type="entry name" value="Immunoglobulin"/>
    <property type="match status" value="1"/>
</dbReference>
<keyword evidence="3" id="KW-0378">Hydrolase</keyword>
<comment type="caution">
    <text evidence="12">Lacks conserved residue(s) required for the propagation of feature annotation.</text>
</comment>
<dbReference type="GO" id="GO:0006508">
    <property type="term" value="P:proteolysis"/>
    <property type="evidence" value="ECO:0007669"/>
    <property type="project" value="UniProtKB-KW"/>
</dbReference>
<organism evidence="16 17">
    <name type="scientific">Mytilus galloprovincialis</name>
    <name type="common">Mediterranean mussel</name>
    <dbReference type="NCBI Taxonomy" id="29158"/>
    <lineage>
        <taxon>Eukaryota</taxon>
        <taxon>Metazoa</taxon>
        <taxon>Spiralia</taxon>
        <taxon>Lophotrochozoa</taxon>
        <taxon>Mollusca</taxon>
        <taxon>Bivalvia</taxon>
        <taxon>Autobranchia</taxon>
        <taxon>Pteriomorphia</taxon>
        <taxon>Mytilida</taxon>
        <taxon>Mytiloidea</taxon>
        <taxon>Mytilidae</taxon>
        <taxon>Mytilinae</taxon>
        <taxon>Mytilus</taxon>
    </lineage>
</organism>
<dbReference type="InterPro" id="IPR036772">
    <property type="entry name" value="SRCR-like_dom_sf"/>
</dbReference>
<dbReference type="EMBL" id="UYJE01001477">
    <property type="protein sequence ID" value="VDI02431.1"/>
    <property type="molecule type" value="Genomic_DNA"/>
</dbReference>
<protein>
    <recommendedName>
        <fullName evidence="10">Mitochondrial nucleoid factor 1</fullName>
    </recommendedName>
    <alternativeName>
        <fullName evidence="9">Mitochondrial protein M19</fullName>
    </alternativeName>
</protein>
<evidence type="ECO:0000256" key="5">
    <source>
        <dbReference type="ARBA" id="ARBA00022946"/>
    </source>
</evidence>
<evidence type="ECO:0000256" key="4">
    <source>
        <dbReference type="ARBA" id="ARBA00022825"/>
    </source>
</evidence>
<dbReference type="PANTHER" id="PTHR34260">
    <property type="entry name" value="UBIQUINOL-CYTOCHROME-C REDUCTASE COMPLEX ASSEMBLY FACTOR 2"/>
    <property type="match status" value="1"/>
</dbReference>
<dbReference type="Pfam" id="PF00530">
    <property type="entry name" value="SRCR"/>
    <property type="match status" value="1"/>
</dbReference>
<dbReference type="InterPro" id="IPR001190">
    <property type="entry name" value="SRCR"/>
</dbReference>
<feature type="coiled-coil region" evidence="13">
    <location>
        <begin position="114"/>
        <end position="145"/>
    </location>
</feature>
<keyword evidence="7 11" id="KW-1015">Disulfide bond</keyword>
<dbReference type="SUPFAM" id="SSF56487">
    <property type="entry name" value="SRCR-like"/>
    <property type="match status" value="1"/>
</dbReference>
<dbReference type="InterPro" id="IPR013783">
    <property type="entry name" value="Ig-like_fold"/>
</dbReference>
<accession>A0A8B6CAG9</accession>
<proteinExistence type="predicted"/>
<evidence type="ECO:0000256" key="3">
    <source>
        <dbReference type="ARBA" id="ARBA00022801"/>
    </source>
</evidence>
<dbReference type="PANTHER" id="PTHR34260:SF1">
    <property type="entry name" value="UBIQUINOL-CYTOCHROME-C REDUCTASE COMPLEX ASSEMBLY FACTOR 2"/>
    <property type="match status" value="1"/>
</dbReference>
<keyword evidence="17" id="KW-1185">Reference proteome</keyword>
<dbReference type="Pfam" id="PF20180">
    <property type="entry name" value="UQCC2_CBP6"/>
    <property type="match status" value="1"/>
</dbReference>
<comment type="caution">
    <text evidence="16">The sequence shown here is derived from an EMBL/GenBank/DDBJ whole genome shotgun (WGS) entry which is preliminary data.</text>
</comment>
<evidence type="ECO:0000256" key="1">
    <source>
        <dbReference type="ARBA" id="ARBA00004436"/>
    </source>
</evidence>
<dbReference type="Gene3D" id="3.10.250.10">
    <property type="entry name" value="SRCR-like domain"/>
    <property type="match status" value="1"/>
</dbReference>
<gene>
    <name evidence="16" type="ORF">MGAL_10B006280</name>
</gene>
<dbReference type="Gene3D" id="4.10.400.10">
    <property type="entry name" value="Low-density Lipoprotein Receptor"/>
    <property type="match status" value="1"/>
</dbReference>
<evidence type="ECO:0000259" key="14">
    <source>
        <dbReference type="PROSITE" id="PS50287"/>
    </source>
</evidence>
<dbReference type="GO" id="GO:0034551">
    <property type="term" value="P:mitochondrial respiratory chain complex III assembly"/>
    <property type="evidence" value="ECO:0007669"/>
    <property type="project" value="TreeGrafter"/>
</dbReference>
<evidence type="ECO:0000256" key="6">
    <source>
        <dbReference type="ARBA" id="ARBA00023128"/>
    </source>
</evidence>
<evidence type="ECO:0000256" key="11">
    <source>
        <dbReference type="PROSITE-ProRule" id="PRU00124"/>
    </source>
</evidence>
<feature type="domain" description="Ig-like" evidence="15">
    <location>
        <begin position="224"/>
        <end position="310"/>
    </location>
</feature>
<evidence type="ECO:0000313" key="17">
    <source>
        <dbReference type="Proteomes" id="UP000596742"/>
    </source>
</evidence>
<evidence type="ECO:0000313" key="16">
    <source>
        <dbReference type="EMBL" id="VDI02431.1"/>
    </source>
</evidence>
<dbReference type="SUPFAM" id="SSF57424">
    <property type="entry name" value="LDL receptor-like module"/>
    <property type="match status" value="1"/>
</dbReference>
<dbReference type="CDD" id="cd00096">
    <property type="entry name" value="Ig"/>
    <property type="match status" value="1"/>
</dbReference>
<dbReference type="Gene3D" id="2.60.40.10">
    <property type="entry name" value="Immunoglobulins"/>
    <property type="match status" value="1"/>
</dbReference>
<reference evidence="16" key="1">
    <citation type="submission" date="2018-11" db="EMBL/GenBank/DDBJ databases">
        <authorList>
            <person name="Alioto T."/>
            <person name="Alioto T."/>
        </authorList>
    </citation>
    <scope>NUCLEOTIDE SEQUENCE</scope>
</reference>